<dbReference type="RefSeq" id="WP_150690372.1">
    <property type="nucleotide sequence ID" value="NZ_CABPSJ010000002.1"/>
</dbReference>
<dbReference type="OrthoDB" id="7505023at2"/>
<sequence>MAYRLHIERDPSISLDEWRAAILGQASLKEDERPVTSVNPVTGERISIPGRPGDVAVLVNGEWIKTFSWNRGCASFNAPRNLSAVDPTMAAAMQLAVTLSAVVRGDEGEAYPLAG</sequence>
<evidence type="ECO:0000313" key="1">
    <source>
        <dbReference type="EMBL" id="VVE00235.1"/>
    </source>
</evidence>
<name>A0A5E4UMY5_9BURK</name>
<organism evidence="1 2">
    <name type="scientific">Pandoraea communis</name>
    <dbReference type="NCBI Taxonomy" id="2508297"/>
    <lineage>
        <taxon>Bacteria</taxon>
        <taxon>Pseudomonadati</taxon>
        <taxon>Pseudomonadota</taxon>
        <taxon>Betaproteobacteria</taxon>
        <taxon>Burkholderiales</taxon>
        <taxon>Burkholderiaceae</taxon>
        <taxon>Pandoraea</taxon>
    </lineage>
</organism>
<reference evidence="1 2" key="1">
    <citation type="submission" date="2019-08" db="EMBL/GenBank/DDBJ databases">
        <authorList>
            <person name="Peeters C."/>
        </authorList>
    </citation>
    <scope>NUCLEOTIDE SEQUENCE [LARGE SCALE GENOMIC DNA]</scope>
    <source>
        <strain evidence="1 2">LMG 31110</strain>
    </source>
</reference>
<dbReference type="AlphaFoldDB" id="A0A5E4UMY5"/>
<proteinExistence type="predicted"/>
<dbReference type="EMBL" id="CABPSJ010000002">
    <property type="protein sequence ID" value="VVE00235.1"/>
    <property type="molecule type" value="Genomic_DNA"/>
</dbReference>
<evidence type="ECO:0000313" key="2">
    <source>
        <dbReference type="Proteomes" id="UP000337189"/>
    </source>
</evidence>
<dbReference type="Proteomes" id="UP000337189">
    <property type="component" value="Unassembled WGS sequence"/>
</dbReference>
<gene>
    <name evidence="1" type="ORF">PCO31110_02106</name>
</gene>
<protein>
    <submittedName>
        <fullName evidence="1">Uncharacterized protein</fullName>
    </submittedName>
</protein>
<accession>A0A5E4UMY5</accession>